<dbReference type="EMBL" id="BART01010219">
    <property type="protein sequence ID" value="GAG86637.1"/>
    <property type="molecule type" value="Genomic_DNA"/>
</dbReference>
<dbReference type="AlphaFoldDB" id="X1BZV4"/>
<evidence type="ECO:0000313" key="1">
    <source>
        <dbReference type="EMBL" id="GAG86637.1"/>
    </source>
</evidence>
<organism evidence="1">
    <name type="scientific">marine sediment metagenome</name>
    <dbReference type="NCBI Taxonomy" id="412755"/>
    <lineage>
        <taxon>unclassified sequences</taxon>
        <taxon>metagenomes</taxon>
        <taxon>ecological metagenomes</taxon>
    </lineage>
</organism>
<accession>X1BZV4</accession>
<proteinExistence type="predicted"/>
<name>X1BZV4_9ZZZZ</name>
<evidence type="ECO:0008006" key="2">
    <source>
        <dbReference type="Google" id="ProtNLM"/>
    </source>
</evidence>
<gene>
    <name evidence="1" type="ORF">S01H4_22331</name>
</gene>
<protein>
    <recommendedName>
        <fullName evidence="2">Uracil-DNA glycosylase-like domain-containing protein</fullName>
    </recommendedName>
</protein>
<sequence length="107" mass="12288">MNIKKVGGSGSAKFDQIMDHTRKSFDFIHQEIGIIEPEIIILGISWKEVRTELFPNLEWKNSGYDIAIAKYKKSKVIDFYHPSSRNAPSAAYSLLQNIIRSKPFMEL</sequence>
<comment type="caution">
    <text evidence="1">The sequence shown here is derived from an EMBL/GenBank/DDBJ whole genome shotgun (WGS) entry which is preliminary data.</text>
</comment>
<reference evidence="1" key="1">
    <citation type="journal article" date="2014" name="Front. Microbiol.">
        <title>High frequency of phylogenetically diverse reductive dehalogenase-homologous genes in deep subseafloor sedimentary metagenomes.</title>
        <authorList>
            <person name="Kawai M."/>
            <person name="Futagami T."/>
            <person name="Toyoda A."/>
            <person name="Takaki Y."/>
            <person name="Nishi S."/>
            <person name="Hori S."/>
            <person name="Arai W."/>
            <person name="Tsubouchi T."/>
            <person name="Morono Y."/>
            <person name="Uchiyama I."/>
            <person name="Ito T."/>
            <person name="Fujiyama A."/>
            <person name="Inagaki F."/>
            <person name="Takami H."/>
        </authorList>
    </citation>
    <scope>NUCLEOTIDE SEQUENCE</scope>
    <source>
        <strain evidence="1">Expedition CK06-06</strain>
    </source>
</reference>